<dbReference type="NCBIfam" id="TIGR00455">
    <property type="entry name" value="apsK"/>
    <property type="match status" value="1"/>
</dbReference>
<dbReference type="eggNOG" id="COG0529">
    <property type="taxonomic scope" value="Bacteria"/>
</dbReference>
<keyword evidence="6 9" id="KW-0547">Nucleotide-binding</keyword>
<dbReference type="NCBIfam" id="NF003013">
    <property type="entry name" value="PRK03846.1"/>
    <property type="match status" value="1"/>
</dbReference>
<evidence type="ECO:0000256" key="5">
    <source>
        <dbReference type="ARBA" id="ARBA00022679"/>
    </source>
</evidence>
<proteinExistence type="inferred from homology"/>
<dbReference type="HOGENOM" id="CLU_046932_1_0_9"/>
<dbReference type="CDD" id="cd02027">
    <property type="entry name" value="APSK"/>
    <property type="match status" value="1"/>
</dbReference>
<dbReference type="Gene3D" id="3.40.50.300">
    <property type="entry name" value="P-loop containing nucleotide triphosphate hydrolases"/>
    <property type="match status" value="1"/>
</dbReference>
<dbReference type="SUPFAM" id="SSF52540">
    <property type="entry name" value="P-loop containing nucleoside triphosphate hydrolases"/>
    <property type="match status" value="1"/>
</dbReference>
<name>C8VYN9_DESAS</name>
<dbReference type="FunFam" id="3.40.50.300:FF:000212">
    <property type="entry name" value="Adenylyl-sulfate kinase"/>
    <property type="match status" value="1"/>
</dbReference>
<keyword evidence="8 9" id="KW-0067">ATP-binding</keyword>
<gene>
    <name evidence="9" type="primary">cysC</name>
    <name evidence="12" type="ordered locus">Dtox_4087</name>
</gene>
<evidence type="ECO:0000256" key="6">
    <source>
        <dbReference type="ARBA" id="ARBA00022741"/>
    </source>
</evidence>
<evidence type="ECO:0000256" key="2">
    <source>
        <dbReference type="ARBA" id="ARBA00002632"/>
    </source>
</evidence>
<feature type="active site" description="Phosphoserine intermediate" evidence="9">
    <location>
        <position position="109"/>
    </location>
</feature>
<sequence>MSIKAANIVWHKYKVKKEDRYRINGHKSCVLWITGLSGSGKSTLAVEVEKELYKCKVHSYVLDGDNIRHGLNKDLGFSAEDRQENIRRIGEVSKLLVDAGLLVISAFISPFREDRLKVRELFKTGEFIEIYVKCGLEVCEKRDPKGLYEKARQGIIKDFTGISSPYEVPITPELVVDTEELKIEECVDQVINYLMNNGYINSKGQSTVINIG</sequence>
<dbReference type="GO" id="GO:0004020">
    <property type="term" value="F:adenylylsulfate kinase activity"/>
    <property type="evidence" value="ECO:0007669"/>
    <property type="project" value="UniProtKB-UniRule"/>
</dbReference>
<keyword evidence="5 9" id="KW-0808">Transferase</keyword>
<dbReference type="EC" id="2.7.1.25" evidence="9 10"/>
<feature type="domain" description="APS kinase" evidence="11">
    <location>
        <begin position="27"/>
        <end position="177"/>
    </location>
</feature>
<dbReference type="GO" id="GO:0000103">
    <property type="term" value="P:sulfate assimilation"/>
    <property type="evidence" value="ECO:0007669"/>
    <property type="project" value="UniProtKB-UniRule"/>
</dbReference>
<dbReference type="PANTHER" id="PTHR11055:SF1">
    <property type="entry name" value="PAPS SYNTHETASE, ISOFORM D"/>
    <property type="match status" value="1"/>
</dbReference>
<dbReference type="AlphaFoldDB" id="C8VYN9"/>
<evidence type="ECO:0000256" key="3">
    <source>
        <dbReference type="ARBA" id="ARBA00004806"/>
    </source>
</evidence>
<evidence type="ECO:0000256" key="1">
    <source>
        <dbReference type="ARBA" id="ARBA00001823"/>
    </source>
</evidence>
<dbReference type="RefSeq" id="WP_015759430.1">
    <property type="nucleotide sequence ID" value="NC_013216.1"/>
</dbReference>
<keyword evidence="7 9" id="KW-0418">Kinase</keyword>
<dbReference type="Proteomes" id="UP000002217">
    <property type="component" value="Chromosome"/>
</dbReference>
<dbReference type="EMBL" id="CP001720">
    <property type="protein sequence ID" value="ACV64760.1"/>
    <property type="molecule type" value="Genomic_DNA"/>
</dbReference>
<dbReference type="InterPro" id="IPR002891">
    <property type="entry name" value="APS"/>
</dbReference>
<dbReference type="InterPro" id="IPR059117">
    <property type="entry name" value="APS_kinase_dom"/>
</dbReference>
<accession>C8VYN9</accession>
<reference evidence="12 13" key="1">
    <citation type="journal article" date="2009" name="Stand. Genomic Sci.">
        <title>Complete genome sequence of Desulfotomaculum acetoxidans type strain (5575).</title>
        <authorList>
            <person name="Spring S."/>
            <person name="Lapidus A."/>
            <person name="Schroder M."/>
            <person name="Gleim D."/>
            <person name="Sims D."/>
            <person name="Meincke L."/>
            <person name="Glavina Del Rio T."/>
            <person name="Tice H."/>
            <person name="Copeland A."/>
            <person name="Cheng J.F."/>
            <person name="Lucas S."/>
            <person name="Chen F."/>
            <person name="Nolan M."/>
            <person name="Bruce D."/>
            <person name="Goodwin L."/>
            <person name="Pitluck S."/>
            <person name="Ivanova N."/>
            <person name="Mavromatis K."/>
            <person name="Mikhailova N."/>
            <person name="Pati A."/>
            <person name="Chen A."/>
            <person name="Palaniappan K."/>
            <person name="Land M."/>
            <person name="Hauser L."/>
            <person name="Chang Y.J."/>
            <person name="Jeffries C.D."/>
            <person name="Chain P."/>
            <person name="Saunders E."/>
            <person name="Brettin T."/>
            <person name="Detter J.C."/>
            <person name="Goker M."/>
            <person name="Bristow J."/>
            <person name="Eisen J.A."/>
            <person name="Markowitz V."/>
            <person name="Hugenholtz P."/>
            <person name="Kyrpides N.C."/>
            <person name="Klenk H.P."/>
            <person name="Han C."/>
        </authorList>
    </citation>
    <scope>NUCLEOTIDE SEQUENCE [LARGE SCALE GENOMIC DNA]</scope>
    <source>
        <strain evidence="13">ATCC 49208 / DSM 771 / VKM B-1644</strain>
    </source>
</reference>
<dbReference type="GO" id="GO:0005524">
    <property type="term" value="F:ATP binding"/>
    <property type="evidence" value="ECO:0007669"/>
    <property type="project" value="UniProtKB-UniRule"/>
</dbReference>
<evidence type="ECO:0000256" key="4">
    <source>
        <dbReference type="ARBA" id="ARBA00007008"/>
    </source>
</evidence>
<evidence type="ECO:0000256" key="9">
    <source>
        <dbReference type="HAMAP-Rule" id="MF_00065"/>
    </source>
</evidence>
<comment type="catalytic activity">
    <reaction evidence="1 9 10">
        <text>adenosine 5'-phosphosulfate + ATP = 3'-phosphoadenylyl sulfate + ADP + H(+)</text>
        <dbReference type="Rhea" id="RHEA:24152"/>
        <dbReference type="ChEBI" id="CHEBI:15378"/>
        <dbReference type="ChEBI" id="CHEBI:30616"/>
        <dbReference type="ChEBI" id="CHEBI:58243"/>
        <dbReference type="ChEBI" id="CHEBI:58339"/>
        <dbReference type="ChEBI" id="CHEBI:456216"/>
        <dbReference type="EC" id="2.7.1.25"/>
    </reaction>
</comment>
<evidence type="ECO:0000313" key="12">
    <source>
        <dbReference type="EMBL" id="ACV64760.1"/>
    </source>
</evidence>
<evidence type="ECO:0000259" key="11">
    <source>
        <dbReference type="Pfam" id="PF01583"/>
    </source>
</evidence>
<keyword evidence="9" id="KW-0597">Phosphoprotein</keyword>
<dbReference type="UniPathway" id="UPA00140">
    <property type="reaction ID" value="UER00205"/>
</dbReference>
<dbReference type="OrthoDB" id="9804504at2"/>
<dbReference type="STRING" id="485916.Dtox_4087"/>
<dbReference type="PANTHER" id="PTHR11055">
    <property type="entry name" value="BIFUNCTIONAL 3'-PHOSPHOADENOSINE 5'-PHOSPHOSULFATE SYNTHASE"/>
    <property type="match status" value="1"/>
</dbReference>
<feature type="binding site" evidence="9">
    <location>
        <begin position="35"/>
        <end position="42"/>
    </location>
    <ligand>
        <name>ATP</name>
        <dbReference type="ChEBI" id="CHEBI:30616"/>
    </ligand>
</feature>
<organism evidence="12 13">
    <name type="scientific">Desulfofarcimen acetoxidans (strain ATCC 49208 / DSM 771 / KCTC 5769 / VKM B-1644 / 5575)</name>
    <name type="common">Desulfotomaculum acetoxidans</name>
    <dbReference type="NCBI Taxonomy" id="485916"/>
    <lineage>
        <taxon>Bacteria</taxon>
        <taxon>Bacillati</taxon>
        <taxon>Bacillota</taxon>
        <taxon>Clostridia</taxon>
        <taxon>Eubacteriales</taxon>
        <taxon>Peptococcaceae</taxon>
        <taxon>Desulfofarcimen</taxon>
    </lineage>
</organism>
<evidence type="ECO:0000256" key="7">
    <source>
        <dbReference type="ARBA" id="ARBA00022777"/>
    </source>
</evidence>
<keyword evidence="13" id="KW-1185">Reference proteome</keyword>
<dbReference type="KEGG" id="dae:Dtox_4087"/>
<comment type="function">
    <text evidence="2 9 10">Catalyzes the synthesis of activated sulfate.</text>
</comment>
<evidence type="ECO:0000256" key="10">
    <source>
        <dbReference type="RuleBase" id="RU004347"/>
    </source>
</evidence>
<dbReference type="Pfam" id="PF01583">
    <property type="entry name" value="APS_kinase"/>
    <property type="match status" value="1"/>
</dbReference>
<evidence type="ECO:0000256" key="8">
    <source>
        <dbReference type="ARBA" id="ARBA00022840"/>
    </source>
</evidence>
<comment type="similarity">
    <text evidence="4 9 10">Belongs to the APS kinase family.</text>
</comment>
<dbReference type="HAMAP" id="MF_00065">
    <property type="entry name" value="Adenylyl_sulf_kinase"/>
    <property type="match status" value="1"/>
</dbReference>
<dbReference type="GO" id="GO:0070814">
    <property type="term" value="P:hydrogen sulfide biosynthetic process"/>
    <property type="evidence" value="ECO:0007669"/>
    <property type="project" value="UniProtKB-UniRule"/>
</dbReference>
<evidence type="ECO:0000313" key="13">
    <source>
        <dbReference type="Proteomes" id="UP000002217"/>
    </source>
</evidence>
<comment type="pathway">
    <text evidence="3 9 10">Sulfur metabolism; hydrogen sulfide biosynthesis; sulfite from sulfate: step 2/3.</text>
</comment>
<dbReference type="InterPro" id="IPR027417">
    <property type="entry name" value="P-loop_NTPase"/>
</dbReference>
<protein>
    <recommendedName>
        <fullName evidence="9 10">Adenylyl-sulfate kinase</fullName>
        <ecNumber evidence="9 10">2.7.1.25</ecNumber>
    </recommendedName>
    <alternativeName>
        <fullName evidence="9">APS kinase</fullName>
    </alternativeName>
    <alternativeName>
        <fullName evidence="9">ATP adenosine-5'-phosphosulfate 3'-phosphotransferase</fullName>
    </alternativeName>
    <alternativeName>
        <fullName evidence="9">Adenosine-5'-phosphosulfate kinase</fullName>
    </alternativeName>
</protein>